<keyword evidence="2" id="KW-0732">Signal</keyword>
<dbReference type="PANTHER" id="PTHR36721">
    <property type="entry name" value="PROLINE-RICH FAMILY PROTEIN"/>
    <property type="match status" value="1"/>
</dbReference>
<sequence length="205" mass="21701">MAICIQILSVLFFAFIFFIHLVFSTDPLENFPSPSPNLPTDALSLPVISLATPSQSPSPAHFPLLSSPPAPLPSDLFPISSPAPSPATTDSSAPNKSLTPAPAPAVSDNTGHDEANASNIETKRDSSSNRMNGGQKADVAVVVVAGTCIVGRGTRSTAHLFNLINMVNPTKTHWALKVCIVHLYEVPTNGNADETFSLEFVCHDK</sequence>
<dbReference type="PANTHER" id="PTHR36721:SF15">
    <property type="entry name" value="EN_SPM-LIKE TRANSPOSON PROTEIN"/>
    <property type="match status" value="1"/>
</dbReference>
<evidence type="ECO:0000313" key="3">
    <source>
        <dbReference type="EMBL" id="KAL2559822.1"/>
    </source>
</evidence>
<name>A0ABD1XCY3_9LAMI</name>
<feature type="compositionally biased region" description="Low complexity" evidence="1">
    <location>
        <begin position="75"/>
        <end position="94"/>
    </location>
</feature>
<feature type="chain" id="PRO_5044820024" evidence="2">
    <location>
        <begin position="25"/>
        <end position="205"/>
    </location>
</feature>
<gene>
    <name evidence="3" type="ORF">Fot_04561</name>
</gene>
<feature type="region of interest" description="Disordered" evidence="1">
    <location>
        <begin position="75"/>
        <end position="133"/>
    </location>
</feature>
<dbReference type="Proteomes" id="UP001604277">
    <property type="component" value="Unassembled WGS sequence"/>
</dbReference>
<feature type="signal peptide" evidence="2">
    <location>
        <begin position="1"/>
        <end position="24"/>
    </location>
</feature>
<evidence type="ECO:0000256" key="1">
    <source>
        <dbReference type="SAM" id="MobiDB-lite"/>
    </source>
</evidence>
<organism evidence="3 4">
    <name type="scientific">Forsythia ovata</name>
    <dbReference type="NCBI Taxonomy" id="205694"/>
    <lineage>
        <taxon>Eukaryota</taxon>
        <taxon>Viridiplantae</taxon>
        <taxon>Streptophyta</taxon>
        <taxon>Embryophyta</taxon>
        <taxon>Tracheophyta</taxon>
        <taxon>Spermatophyta</taxon>
        <taxon>Magnoliopsida</taxon>
        <taxon>eudicotyledons</taxon>
        <taxon>Gunneridae</taxon>
        <taxon>Pentapetalae</taxon>
        <taxon>asterids</taxon>
        <taxon>lamiids</taxon>
        <taxon>Lamiales</taxon>
        <taxon>Oleaceae</taxon>
        <taxon>Forsythieae</taxon>
        <taxon>Forsythia</taxon>
    </lineage>
</organism>
<accession>A0ABD1XCY3</accession>
<dbReference type="AlphaFoldDB" id="A0ABD1XCY3"/>
<protein>
    <submittedName>
        <fullName evidence="3">Classical arabinogalactan protein 1-like</fullName>
    </submittedName>
</protein>
<dbReference type="EMBL" id="JBFOLJ010000001">
    <property type="protein sequence ID" value="KAL2559822.1"/>
    <property type="molecule type" value="Genomic_DNA"/>
</dbReference>
<feature type="compositionally biased region" description="Basic and acidic residues" evidence="1">
    <location>
        <begin position="110"/>
        <end position="127"/>
    </location>
</feature>
<keyword evidence="4" id="KW-1185">Reference proteome</keyword>
<evidence type="ECO:0000256" key="2">
    <source>
        <dbReference type="SAM" id="SignalP"/>
    </source>
</evidence>
<comment type="caution">
    <text evidence="3">The sequence shown here is derived from an EMBL/GenBank/DDBJ whole genome shotgun (WGS) entry which is preliminary data.</text>
</comment>
<reference evidence="4" key="1">
    <citation type="submission" date="2024-07" db="EMBL/GenBank/DDBJ databases">
        <title>Two chromosome-level genome assemblies of Korean endemic species Abeliophyllum distichum and Forsythia ovata (Oleaceae).</title>
        <authorList>
            <person name="Jang H."/>
        </authorList>
    </citation>
    <scope>NUCLEOTIDE SEQUENCE [LARGE SCALE GENOMIC DNA]</scope>
</reference>
<proteinExistence type="predicted"/>
<evidence type="ECO:0000313" key="4">
    <source>
        <dbReference type="Proteomes" id="UP001604277"/>
    </source>
</evidence>